<keyword evidence="3" id="KW-1185">Reference proteome</keyword>
<accession>W5SAM7</accession>
<dbReference type="Proteomes" id="UP000202176">
    <property type="component" value="Segment"/>
</dbReference>
<feature type="compositionally biased region" description="Polar residues" evidence="1">
    <location>
        <begin position="119"/>
        <end position="128"/>
    </location>
</feature>
<name>W5SAM7_9VIRU</name>
<reference evidence="2 3" key="1">
    <citation type="journal article" date="2014" name="Proc. Natl. Acad. Sci. U.S.A.">
        <title>Thirty-thousand-year-old distant relative of giant icosahedral DNA viruses with a pandoravirus morphology.</title>
        <authorList>
            <person name="Legendre M."/>
            <person name="Bartoli J."/>
            <person name="Shmakova L."/>
            <person name="Jeudy S."/>
            <person name="Labadie K."/>
            <person name="Adrait A."/>
            <person name="Lescot M."/>
            <person name="Poirot O."/>
            <person name="Bertaux L."/>
            <person name="Bruley C."/>
            <person name="Coute Y."/>
            <person name="Rivkina E."/>
            <person name="Abergel C."/>
            <person name="Claverie J.M."/>
        </authorList>
    </citation>
    <scope>NUCLEOTIDE SEQUENCE [LARGE SCALE GENOMIC DNA]</scope>
    <source>
        <strain evidence="2">P1084-T</strain>
    </source>
</reference>
<dbReference type="EMBL" id="KF740664">
    <property type="protein sequence ID" value="AHH01825.1"/>
    <property type="molecule type" value="Genomic_DNA"/>
</dbReference>
<organism evidence="2 3">
    <name type="scientific">Pithovirus sibericum</name>
    <dbReference type="NCBI Taxonomy" id="1450746"/>
    <lineage>
        <taxon>Viruses</taxon>
        <taxon>Pithoviruses</taxon>
        <taxon>Orthopithovirinae</taxon>
        <taxon>Alphapithovirus</taxon>
        <taxon>Alphapithovirus sibericum</taxon>
    </lineage>
</organism>
<sequence>MSKHWNLNNPNPTSNCKCQFTKQCNFCGNRFCDKECSDKKWFFLTECDCCFAFVCNDWQCIRTHCLKGKRKCYCGLNYIKERKIRFYSEETATQKERELFDYITHPDSTSYEGEERSHSGSSTDCETD</sequence>
<protein>
    <submittedName>
        <fullName evidence="2">Uncharacterized protein</fullName>
    </submittedName>
</protein>
<dbReference type="GeneID" id="18266286"/>
<feature type="region of interest" description="Disordered" evidence="1">
    <location>
        <begin position="105"/>
        <end position="128"/>
    </location>
</feature>
<evidence type="ECO:0000313" key="2">
    <source>
        <dbReference type="EMBL" id="AHH01825.1"/>
    </source>
</evidence>
<evidence type="ECO:0000256" key="1">
    <source>
        <dbReference type="SAM" id="MobiDB-lite"/>
    </source>
</evidence>
<dbReference type="RefSeq" id="YP_009001160.1">
    <property type="nucleotide sequence ID" value="NC_023423.1"/>
</dbReference>
<gene>
    <name evidence="2" type="ORF">pv_258</name>
</gene>
<dbReference type="KEGG" id="vg:18266286"/>
<evidence type="ECO:0000313" key="3">
    <source>
        <dbReference type="Proteomes" id="UP000202176"/>
    </source>
</evidence>
<proteinExistence type="predicted"/>